<gene>
    <name evidence="1" type="ORF">CVM73_31785</name>
</gene>
<dbReference type="Proteomes" id="UP000231194">
    <property type="component" value="Unassembled WGS sequence"/>
</dbReference>
<organism evidence="1 2">
    <name type="scientific">Bradyrhizobium forestalis</name>
    <dbReference type="NCBI Taxonomy" id="1419263"/>
    <lineage>
        <taxon>Bacteria</taxon>
        <taxon>Pseudomonadati</taxon>
        <taxon>Pseudomonadota</taxon>
        <taxon>Alphaproteobacteria</taxon>
        <taxon>Hyphomicrobiales</taxon>
        <taxon>Nitrobacteraceae</taxon>
        <taxon>Bradyrhizobium</taxon>
    </lineage>
</organism>
<comment type="caution">
    <text evidence="1">The sequence shown here is derived from an EMBL/GenBank/DDBJ whole genome shotgun (WGS) entry which is preliminary data.</text>
</comment>
<reference evidence="1 2" key="1">
    <citation type="submission" date="2017-11" db="EMBL/GenBank/DDBJ databases">
        <title>Bradyrhizobium forestalis sp. nov., an efficient nitrogen-fixing bacterium isolated from nodules of forest legume species in the Amazon.</title>
        <authorList>
            <person name="Costa E.M."/>
            <person name="Guimaraes A."/>
            <person name="Carvalho T.S."/>
            <person name="Rodrigues T.L."/>
            <person name="Ribeiro P.R.A."/>
            <person name="Lebbe L."/>
            <person name="Willems A."/>
            <person name="Moreira F.M.S."/>
        </authorList>
    </citation>
    <scope>NUCLEOTIDE SEQUENCE [LARGE SCALE GENOMIC DNA]</scope>
    <source>
        <strain evidence="1 2">INPA54B</strain>
    </source>
</reference>
<dbReference type="RefSeq" id="WP_100235699.1">
    <property type="nucleotide sequence ID" value="NZ_PGVG01000039.1"/>
</dbReference>
<name>A0A2M8R0K2_9BRAD</name>
<keyword evidence="2" id="KW-1185">Reference proteome</keyword>
<proteinExistence type="predicted"/>
<dbReference type="EMBL" id="PGVG01000039">
    <property type="protein sequence ID" value="PJG51320.1"/>
    <property type="molecule type" value="Genomic_DNA"/>
</dbReference>
<dbReference type="AlphaFoldDB" id="A0A2M8R0K2"/>
<sequence length="78" mass="8843">MADRPRHPHKEIEAVVAEAERKGWRWRKMGHWGRLFCPHAGRDGCQVGVNGTPKNPEDHARQVMRAIARCPHGTEDGP</sequence>
<dbReference type="OrthoDB" id="8778495at2"/>
<protein>
    <submittedName>
        <fullName evidence="1">Uncharacterized protein</fullName>
    </submittedName>
</protein>
<evidence type="ECO:0000313" key="1">
    <source>
        <dbReference type="EMBL" id="PJG51320.1"/>
    </source>
</evidence>
<evidence type="ECO:0000313" key="2">
    <source>
        <dbReference type="Proteomes" id="UP000231194"/>
    </source>
</evidence>
<accession>A0A2M8R0K2</accession>